<feature type="transmembrane region" description="Helical" evidence="1">
    <location>
        <begin position="20"/>
        <end position="53"/>
    </location>
</feature>
<feature type="transmembrane region" description="Helical" evidence="1">
    <location>
        <begin position="65"/>
        <end position="82"/>
    </location>
</feature>
<organism evidence="2 3">
    <name type="scientific">Micromonospora tarensis</name>
    <dbReference type="NCBI Taxonomy" id="2806100"/>
    <lineage>
        <taxon>Bacteria</taxon>
        <taxon>Bacillati</taxon>
        <taxon>Actinomycetota</taxon>
        <taxon>Actinomycetes</taxon>
        <taxon>Micromonosporales</taxon>
        <taxon>Micromonosporaceae</taxon>
        <taxon>Micromonospora</taxon>
    </lineage>
</organism>
<reference evidence="2 3" key="1">
    <citation type="submission" date="2021-01" db="EMBL/GenBank/DDBJ databases">
        <title>Draft genome sequence of Micromonospora sp. strain STR1s_6.</title>
        <authorList>
            <person name="Karlyshev A."/>
            <person name="Jawad R."/>
        </authorList>
    </citation>
    <scope>NUCLEOTIDE SEQUENCE [LARGE SCALE GENOMIC DNA]</scope>
    <source>
        <strain evidence="2 3">STR1S-6</strain>
    </source>
</reference>
<feature type="transmembrane region" description="Helical" evidence="1">
    <location>
        <begin position="108"/>
        <end position="128"/>
    </location>
</feature>
<keyword evidence="1" id="KW-1133">Transmembrane helix</keyword>
<keyword evidence="1" id="KW-0472">Membrane</keyword>
<evidence type="ECO:0000256" key="1">
    <source>
        <dbReference type="SAM" id="Phobius"/>
    </source>
</evidence>
<evidence type="ECO:0000313" key="3">
    <source>
        <dbReference type="Proteomes" id="UP000622245"/>
    </source>
</evidence>
<keyword evidence="3" id="KW-1185">Reference proteome</keyword>
<dbReference type="Proteomes" id="UP000622245">
    <property type="component" value="Unassembled WGS sequence"/>
</dbReference>
<accession>A0ABS1YJM2</accession>
<name>A0ABS1YJM2_9ACTN</name>
<dbReference type="RefSeq" id="WP_203150046.1">
    <property type="nucleotide sequence ID" value="NZ_JAEVHL010000113.1"/>
</dbReference>
<comment type="caution">
    <text evidence="2">The sequence shown here is derived from an EMBL/GenBank/DDBJ whole genome shotgun (WGS) entry which is preliminary data.</text>
</comment>
<dbReference type="EMBL" id="JAEVHL010000113">
    <property type="protein sequence ID" value="MBM0277627.1"/>
    <property type="molecule type" value="Genomic_DNA"/>
</dbReference>
<evidence type="ECO:0000313" key="2">
    <source>
        <dbReference type="EMBL" id="MBM0277627.1"/>
    </source>
</evidence>
<protein>
    <recommendedName>
        <fullName evidence="4">MYXO-CTERM domain-containing protein</fullName>
    </recommendedName>
</protein>
<gene>
    <name evidence="2" type="ORF">JM949_20715</name>
</gene>
<keyword evidence="1" id="KW-0812">Transmembrane</keyword>
<proteinExistence type="predicted"/>
<evidence type="ECO:0008006" key="4">
    <source>
        <dbReference type="Google" id="ProtNLM"/>
    </source>
</evidence>
<sequence>MNTERVSSPHSGSHPAPWAYAWWAVAGALLGFGLASILTIGLLLLLLAVLLAVAGFLLKPLRNHAAAAVLGGLGVAALYLAWLNREGPGRVCETTTTSTSCVEEWSPWPFLVVALLLITATVFLVRLARR</sequence>